<feature type="domain" description="NAD-dependent epimerase/dehydratase" evidence="1">
    <location>
        <begin position="3"/>
        <end position="221"/>
    </location>
</feature>
<dbReference type="AlphaFoldDB" id="A0A1F7VH18"/>
<organism evidence="2 3">
    <name type="scientific">Candidatus Uhrbacteria bacterium RIFCSPLOWO2_02_FULL_53_10</name>
    <dbReference type="NCBI Taxonomy" id="1802411"/>
    <lineage>
        <taxon>Bacteria</taxon>
        <taxon>Candidatus Uhriibacteriota</taxon>
    </lineage>
</organism>
<name>A0A1F7VH18_9BACT</name>
<dbReference type="Pfam" id="PF01370">
    <property type="entry name" value="Epimerase"/>
    <property type="match status" value="1"/>
</dbReference>
<dbReference type="PANTHER" id="PTHR43245">
    <property type="entry name" value="BIFUNCTIONAL POLYMYXIN RESISTANCE PROTEIN ARNA"/>
    <property type="match status" value="1"/>
</dbReference>
<dbReference type="InterPro" id="IPR001509">
    <property type="entry name" value="Epimerase_deHydtase"/>
</dbReference>
<dbReference type="Gene3D" id="3.40.50.720">
    <property type="entry name" value="NAD(P)-binding Rossmann-like Domain"/>
    <property type="match status" value="1"/>
</dbReference>
<reference evidence="2 3" key="1">
    <citation type="journal article" date="2016" name="Nat. Commun.">
        <title>Thousands of microbial genomes shed light on interconnected biogeochemical processes in an aquifer system.</title>
        <authorList>
            <person name="Anantharaman K."/>
            <person name="Brown C.T."/>
            <person name="Hug L.A."/>
            <person name="Sharon I."/>
            <person name="Castelle C.J."/>
            <person name="Probst A.J."/>
            <person name="Thomas B.C."/>
            <person name="Singh A."/>
            <person name="Wilkins M.J."/>
            <person name="Karaoz U."/>
            <person name="Brodie E.L."/>
            <person name="Williams K.H."/>
            <person name="Hubbard S.S."/>
            <person name="Banfield J.F."/>
        </authorList>
    </citation>
    <scope>NUCLEOTIDE SEQUENCE [LARGE SCALE GENOMIC DNA]</scope>
</reference>
<evidence type="ECO:0000259" key="1">
    <source>
        <dbReference type="Pfam" id="PF01370"/>
    </source>
</evidence>
<comment type="caution">
    <text evidence="2">The sequence shown here is derived from an EMBL/GenBank/DDBJ whole genome shotgun (WGS) entry which is preliminary data.</text>
</comment>
<protein>
    <submittedName>
        <fullName evidence="2">NAD-dependent dehydratase</fullName>
    </submittedName>
</protein>
<proteinExistence type="predicted"/>
<dbReference type="InterPro" id="IPR050177">
    <property type="entry name" value="Lipid_A_modif_metabolic_enz"/>
</dbReference>
<gene>
    <name evidence="2" type="ORF">A3I45_04240</name>
</gene>
<dbReference type="Proteomes" id="UP000177574">
    <property type="component" value="Unassembled WGS sequence"/>
</dbReference>
<evidence type="ECO:0000313" key="3">
    <source>
        <dbReference type="Proteomes" id="UP000177574"/>
    </source>
</evidence>
<dbReference type="SUPFAM" id="SSF51735">
    <property type="entry name" value="NAD(P)-binding Rossmann-fold domains"/>
    <property type="match status" value="1"/>
</dbReference>
<dbReference type="EMBL" id="MGET01000025">
    <property type="protein sequence ID" value="OGL89795.1"/>
    <property type="molecule type" value="Genomic_DNA"/>
</dbReference>
<evidence type="ECO:0000313" key="2">
    <source>
        <dbReference type="EMBL" id="OGL89795.1"/>
    </source>
</evidence>
<dbReference type="InterPro" id="IPR036291">
    <property type="entry name" value="NAD(P)-bd_dom_sf"/>
</dbReference>
<accession>A0A1F7VH18</accession>
<dbReference type="PANTHER" id="PTHR43245:SF23">
    <property type="entry name" value="NAD(P)-BINDING DOMAIN-CONTAINING PROTEIN"/>
    <property type="match status" value="1"/>
</dbReference>
<sequence length="315" mass="34801">MNILICGGAGYVGGALTDALVNTDHTVRIFDALLFEPEYLKPVDFVRGDIRDHEALQPHLDWADAVVWLCALVADGACDLYSELAVELNQTSVQWLARHFDGRIVFPSTCLVYALQNKELTEEDHTAPNSLYVQTKLEAEKILQNHNALIFRLSTLFGLGDTFSRPRLDLVTNLLTARAVIDGTMTVFGGTQYRPLLHVRDVADAMVCALEADATGVYNIASENRTILDIAETIARLVPGSRMVVQEADVKTTGDYRVSCAKVRRDLGFAPTRSVEDGIKEMRDFISGGRLKDINHPRYNNAAYLKAYGHGLGES</sequence>
<dbReference type="CDD" id="cd08946">
    <property type="entry name" value="SDR_e"/>
    <property type="match status" value="1"/>
</dbReference>